<evidence type="ECO:0000259" key="1">
    <source>
        <dbReference type="Pfam" id="PF03235"/>
    </source>
</evidence>
<dbReference type="Pfam" id="PF03235">
    <property type="entry name" value="GmrSD_N"/>
    <property type="match status" value="1"/>
</dbReference>
<evidence type="ECO:0000313" key="2">
    <source>
        <dbReference type="EMBL" id="MFC5135539.1"/>
    </source>
</evidence>
<organism evidence="2 3">
    <name type="scientific">Halorubrum glutamatedens</name>
    <dbReference type="NCBI Taxonomy" id="2707018"/>
    <lineage>
        <taxon>Archaea</taxon>
        <taxon>Methanobacteriati</taxon>
        <taxon>Methanobacteriota</taxon>
        <taxon>Stenosarchaea group</taxon>
        <taxon>Halobacteria</taxon>
        <taxon>Halobacteriales</taxon>
        <taxon>Haloferacaceae</taxon>
        <taxon>Halorubrum</taxon>
    </lineage>
</organism>
<reference evidence="2 3" key="1">
    <citation type="journal article" date="2019" name="Int. J. Syst. Evol. Microbiol.">
        <title>The Global Catalogue of Microorganisms (GCM) 10K type strain sequencing project: providing services to taxonomists for standard genome sequencing and annotation.</title>
        <authorList>
            <consortium name="The Broad Institute Genomics Platform"/>
            <consortium name="The Broad Institute Genome Sequencing Center for Infectious Disease"/>
            <person name="Wu L."/>
            <person name="Ma J."/>
        </authorList>
    </citation>
    <scope>NUCLEOTIDE SEQUENCE [LARGE SCALE GENOMIC DNA]</scope>
    <source>
        <strain evidence="2 3">CGMCC 1.16026</strain>
    </source>
</reference>
<dbReference type="Proteomes" id="UP001596145">
    <property type="component" value="Unassembled WGS sequence"/>
</dbReference>
<feature type="domain" description="GmrSD restriction endonucleases N-terminal" evidence="1">
    <location>
        <begin position="8"/>
        <end position="211"/>
    </location>
</feature>
<dbReference type="AlphaFoldDB" id="A0ABD5QU98"/>
<gene>
    <name evidence="2" type="ORF">ACFPJA_12530</name>
</gene>
<dbReference type="PANTHER" id="PTHR35149:SF2">
    <property type="entry name" value="DUF262 DOMAIN-CONTAINING PROTEIN"/>
    <property type="match status" value="1"/>
</dbReference>
<protein>
    <submittedName>
        <fullName evidence="2">DUF262 domain-containing protein</fullName>
    </submittedName>
</protein>
<evidence type="ECO:0000313" key="3">
    <source>
        <dbReference type="Proteomes" id="UP001596145"/>
    </source>
</evidence>
<comment type="caution">
    <text evidence="2">The sequence shown here is derived from an EMBL/GenBank/DDBJ whole genome shotgun (WGS) entry which is preliminary data.</text>
</comment>
<dbReference type="InterPro" id="IPR004919">
    <property type="entry name" value="GmrSD_N"/>
</dbReference>
<name>A0ABD5QU98_9EURY</name>
<sequence>MDARFQLVRDLFGRSTAKFEVPAYQRGYEWSDKEFNDLWLDLERIGGQVEKHFLGNIILLKEGTYSDEYEIVDGQQRMATISILTIAIRDSESFQKENDHRITDILNRSEGGDANKRRLHLYEDNANRSYESLWNGNAENAEGKIKDAYNFYQQKLSQLDEDEIEETLSKVFNNLSVVETTVEDPAFAYPIFQTQNARGKEVSPIVLAKSRIHGAAKKLDDEREEKHVIHRWEEIYKDLKEELSGPRFRREDIRVRRPMAHILANSEVETQTRIKKSRSL</sequence>
<dbReference type="EMBL" id="JBHSKV010000018">
    <property type="protein sequence ID" value="MFC5135539.1"/>
    <property type="molecule type" value="Genomic_DNA"/>
</dbReference>
<dbReference type="RefSeq" id="WP_122106402.1">
    <property type="nucleotide sequence ID" value="NZ_JBHSKV010000018.1"/>
</dbReference>
<dbReference type="PANTHER" id="PTHR35149">
    <property type="entry name" value="SLL5132 PROTEIN"/>
    <property type="match status" value="1"/>
</dbReference>
<accession>A0ABD5QU98</accession>
<proteinExistence type="predicted"/>
<keyword evidence="3" id="KW-1185">Reference proteome</keyword>